<reference evidence="3 4" key="1">
    <citation type="journal article" date="2018" name="Mol. Biol. Evol.">
        <title>Broad Genomic Sampling Reveals a Smut Pathogenic Ancestry of the Fungal Clade Ustilaginomycotina.</title>
        <authorList>
            <person name="Kijpornyongpan T."/>
            <person name="Mondo S.J."/>
            <person name="Barry K."/>
            <person name="Sandor L."/>
            <person name="Lee J."/>
            <person name="Lipzen A."/>
            <person name="Pangilinan J."/>
            <person name="LaButti K."/>
            <person name="Hainaut M."/>
            <person name="Henrissat B."/>
            <person name="Grigoriev I.V."/>
            <person name="Spatafora J.W."/>
            <person name="Aime M.C."/>
        </authorList>
    </citation>
    <scope>NUCLEOTIDE SEQUENCE [LARGE SCALE GENOMIC DNA]</scope>
    <source>
        <strain evidence="3 4">MCA 3882</strain>
    </source>
</reference>
<feature type="region of interest" description="Disordered" evidence="1">
    <location>
        <begin position="91"/>
        <end position="114"/>
    </location>
</feature>
<sequence>MSAGKPDNGRPRIPSNLRIRRGSSYSAAVVSRDTLDDEAGAFNPERRGSEGMIGGETLRMQQTNNSQLNGSPKRSTGRRLGVIEELARQDRIANAQRSTNYADPSRQDASTSSNMLASEQPYFQNRPKITTKPSNTRLPAVAEVASPAEQSEISLPNMSGYLTPNTGALRSAETGNYFAHPNTSTSAVTEKDTLSNLPTPASNGRPTLSNSISMPPERHENQLEGFDLKISKDSKATKDDSFVPDGGGRLARMPSDIPEISPNLQKVATPPEDREHHEAEVADYLDVIDAEVGTLGFLTNVQNSIFVPNIPGLYDRRPVHDLPGARKRSSTITSLAKRVHDNRRSSLIDSAASHDRASITSDLEQGQGNGRASALGAATGFTGGEKPSRPPTRTMLSRMTSAVTFKRKITPEEEAEYAKHIKEWRDMDEEERDELDEHVRLVLSKKSKFHRGLKGFWAFVKTPMGFIMTLYGFLITFWGTAIMLFIWNWIHVGERRRYWIEICDQILCALFAAVGLGFAPFRAVDTYRMIWIAKMHYRTWERRKELGLNDLQDKNDLPRPDEDGSNQVSRVVTAQHAPTHSSAGRSAKSSRDIESTAGSSDATPGKQPKHWWDLKHDKSTSPGRTNLISPQSSHSSDSYVRRSKKHKGHFVVPNKESSTPVDEEGDANDDGANLKQDANKQPVLKRNESIQSELIKEREEVVVLTKEEQAILEHHQRKFHASHTFYRFHETSTHRAFPLDLMMTIVCLLDCHSMLQGALGGCTWGIKYTHRPTALTATLITCSLSCNAMAGLLIYIGGRKTKKREEVERRLKIALEAMALAKIERRRARGELPDRQHEGSKGSNTPPNKDSDSSTNGEEANQIELRQAVDNAARETEDVDQAPYDEPETTLSRERTSLSHSMDAKEAFKGSL</sequence>
<keyword evidence="4" id="KW-1185">Reference proteome</keyword>
<keyword evidence="2" id="KW-0472">Membrane</keyword>
<dbReference type="PANTHER" id="PTHR35872:SF2">
    <property type="entry name" value="INTEGRAL MEMBRANE PROTEIN (AFU_ORTHOLOGUE AFUA_5G07110)"/>
    <property type="match status" value="1"/>
</dbReference>
<accession>A0A316VJ19</accession>
<feature type="compositionally biased region" description="Basic and acidic residues" evidence="1">
    <location>
        <begin position="348"/>
        <end position="357"/>
    </location>
</feature>
<dbReference type="OrthoDB" id="3365211at2759"/>
<keyword evidence="2" id="KW-1133">Transmembrane helix</keyword>
<feature type="compositionally biased region" description="Polar residues" evidence="1">
    <location>
        <begin position="573"/>
        <end position="584"/>
    </location>
</feature>
<keyword evidence="2" id="KW-0812">Transmembrane</keyword>
<feature type="compositionally biased region" description="Basic and acidic residues" evidence="1">
    <location>
        <begin position="829"/>
        <end position="840"/>
    </location>
</feature>
<feature type="region of interest" description="Disordered" evidence="1">
    <location>
        <begin position="183"/>
        <end position="215"/>
    </location>
</feature>
<feature type="compositionally biased region" description="Polar residues" evidence="1">
    <location>
        <begin position="183"/>
        <end position="213"/>
    </location>
</feature>
<dbReference type="Pfam" id="PF11204">
    <property type="entry name" value="DUF2985"/>
    <property type="match status" value="1"/>
</dbReference>
<evidence type="ECO:0000313" key="3">
    <source>
        <dbReference type="EMBL" id="PWN36293.1"/>
    </source>
</evidence>
<dbReference type="EMBL" id="KZ819603">
    <property type="protein sequence ID" value="PWN36293.1"/>
    <property type="molecule type" value="Genomic_DNA"/>
</dbReference>
<dbReference type="InterPro" id="IPR021369">
    <property type="entry name" value="DUF2985"/>
</dbReference>
<evidence type="ECO:0000256" key="1">
    <source>
        <dbReference type="SAM" id="MobiDB-lite"/>
    </source>
</evidence>
<dbReference type="AlphaFoldDB" id="A0A316VJ19"/>
<feature type="compositionally biased region" description="Acidic residues" evidence="1">
    <location>
        <begin position="877"/>
        <end position="888"/>
    </location>
</feature>
<proteinExistence type="predicted"/>
<feature type="region of interest" description="Disordered" evidence="1">
    <location>
        <begin position="826"/>
        <end position="912"/>
    </location>
</feature>
<feature type="region of interest" description="Disordered" evidence="1">
    <location>
        <begin position="573"/>
        <end position="685"/>
    </location>
</feature>
<dbReference type="GeneID" id="37023557"/>
<feature type="compositionally biased region" description="Basic and acidic residues" evidence="1">
    <location>
        <begin position="610"/>
        <end position="619"/>
    </location>
</feature>
<feature type="compositionally biased region" description="Polar residues" evidence="1">
    <location>
        <begin position="841"/>
        <end position="859"/>
    </location>
</feature>
<dbReference type="RefSeq" id="XP_025356595.1">
    <property type="nucleotide sequence ID" value="XM_025501776.1"/>
</dbReference>
<name>A0A316VJ19_9BASI</name>
<dbReference type="InParanoid" id="A0A316VJ19"/>
<feature type="compositionally biased region" description="Polar residues" evidence="1">
    <location>
        <begin position="620"/>
        <end position="631"/>
    </location>
</feature>
<dbReference type="Proteomes" id="UP000245771">
    <property type="component" value="Unassembled WGS sequence"/>
</dbReference>
<evidence type="ECO:0008006" key="5">
    <source>
        <dbReference type="Google" id="ProtNLM"/>
    </source>
</evidence>
<dbReference type="PANTHER" id="PTHR35872">
    <property type="entry name" value="INTEGRAL MEMBRANE PROTEIN (AFU_ORTHOLOGUE AFUA_5G07110)"/>
    <property type="match status" value="1"/>
</dbReference>
<feature type="transmembrane region" description="Helical" evidence="2">
    <location>
        <begin position="774"/>
        <end position="796"/>
    </location>
</feature>
<feature type="transmembrane region" description="Helical" evidence="2">
    <location>
        <begin position="502"/>
        <end position="521"/>
    </location>
</feature>
<feature type="compositionally biased region" description="Polar residues" evidence="1">
    <location>
        <begin position="95"/>
        <end position="114"/>
    </location>
</feature>
<evidence type="ECO:0000256" key="2">
    <source>
        <dbReference type="SAM" id="Phobius"/>
    </source>
</evidence>
<feature type="transmembrane region" description="Helical" evidence="2">
    <location>
        <begin position="470"/>
        <end position="490"/>
    </location>
</feature>
<dbReference type="STRING" id="1280837.A0A316VJ19"/>
<feature type="region of interest" description="Disordered" evidence="1">
    <location>
        <begin position="1"/>
        <end position="31"/>
    </location>
</feature>
<gene>
    <name evidence="3" type="ORF">FA14DRAFT_190189</name>
</gene>
<evidence type="ECO:0000313" key="4">
    <source>
        <dbReference type="Proteomes" id="UP000245771"/>
    </source>
</evidence>
<feature type="compositionally biased region" description="Basic and acidic residues" evidence="1">
    <location>
        <begin position="891"/>
        <end position="912"/>
    </location>
</feature>
<feature type="region of interest" description="Disordered" evidence="1">
    <location>
        <begin position="348"/>
        <end position="371"/>
    </location>
</feature>
<protein>
    <recommendedName>
        <fullName evidence="5">DUF2985 domain-containing protein</fullName>
    </recommendedName>
</protein>
<organism evidence="3 4">
    <name type="scientific">Meira miltonrushii</name>
    <dbReference type="NCBI Taxonomy" id="1280837"/>
    <lineage>
        <taxon>Eukaryota</taxon>
        <taxon>Fungi</taxon>
        <taxon>Dikarya</taxon>
        <taxon>Basidiomycota</taxon>
        <taxon>Ustilaginomycotina</taxon>
        <taxon>Exobasidiomycetes</taxon>
        <taxon>Exobasidiales</taxon>
        <taxon>Brachybasidiaceae</taxon>
        <taxon>Meira</taxon>
    </lineage>
</organism>
<feature type="region of interest" description="Disordered" evidence="1">
    <location>
        <begin position="236"/>
        <end position="263"/>
    </location>
</feature>